<dbReference type="EMBL" id="CP088156">
    <property type="protein sequence ID" value="UFZ03738.1"/>
    <property type="molecule type" value="Genomic_DNA"/>
</dbReference>
<dbReference type="PANTHER" id="PTHR33606">
    <property type="entry name" value="PROTEIN YCII"/>
    <property type="match status" value="1"/>
</dbReference>
<dbReference type="Proteomes" id="UP001431010">
    <property type="component" value="Chromosome"/>
</dbReference>
<accession>A0ABY3RAE0</accession>
<dbReference type="SUPFAM" id="SSF54909">
    <property type="entry name" value="Dimeric alpha+beta barrel"/>
    <property type="match status" value="1"/>
</dbReference>
<proteinExistence type="inferred from homology"/>
<evidence type="ECO:0000313" key="4">
    <source>
        <dbReference type="Proteomes" id="UP001431010"/>
    </source>
</evidence>
<dbReference type="RefSeq" id="WP_231319753.1">
    <property type="nucleotide sequence ID" value="NZ_CP088156.1"/>
</dbReference>
<dbReference type="PANTHER" id="PTHR33606:SF3">
    <property type="entry name" value="PROTEIN YCII"/>
    <property type="match status" value="1"/>
</dbReference>
<dbReference type="InterPro" id="IPR051807">
    <property type="entry name" value="Sec-metab_biosynth-assoc"/>
</dbReference>
<reference evidence="3" key="1">
    <citation type="journal article" date="2024" name="Antonie Van Leeuwenhoek">
        <title>Bradyrhizobium ontarionense sp. nov., a novel bacterial symbiont isolated from Aeschynomene indica (Indian jointvetch), harbours photosynthesis, nitrogen fixation and nitrous oxide (N2O) reductase genes.</title>
        <authorList>
            <person name="Bromfield E.S.P."/>
            <person name="Cloutier S."/>
        </authorList>
    </citation>
    <scope>NUCLEOTIDE SEQUENCE</scope>
    <source>
        <strain evidence="3">A19</strain>
    </source>
</reference>
<keyword evidence="4" id="KW-1185">Reference proteome</keyword>
<evidence type="ECO:0000259" key="2">
    <source>
        <dbReference type="Pfam" id="PF03795"/>
    </source>
</evidence>
<feature type="domain" description="YCII-related" evidence="2">
    <location>
        <begin position="1"/>
        <end position="90"/>
    </location>
</feature>
<protein>
    <submittedName>
        <fullName evidence="3">YciI family protein</fullName>
    </submittedName>
</protein>
<comment type="similarity">
    <text evidence="1">Belongs to the YciI family.</text>
</comment>
<evidence type="ECO:0000313" key="3">
    <source>
        <dbReference type="EMBL" id="UFZ03738.1"/>
    </source>
</evidence>
<evidence type="ECO:0000256" key="1">
    <source>
        <dbReference type="ARBA" id="ARBA00007689"/>
    </source>
</evidence>
<dbReference type="InterPro" id="IPR005545">
    <property type="entry name" value="YCII"/>
</dbReference>
<dbReference type="InterPro" id="IPR011008">
    <property type="entry name" value="Dimeric_a/b-barrel"/>
</dbReference>
<dbReference type="Pfam" id="PF03795">
    <property type="entry name" value="YCII"/>
    <property type="match status" value="1"/>
</dbReference>
<sequence>MLFAIHALDRSDALPVRLANYDAHKAYLGDSSRLAVTIVMSGPLVSDDGSKMIGSLFLVEAPGRAEVEAFNRADPFAAAGIWEKVTITGFLRRQG</sequence>
<gene>
    <name evidence="3" type="ORF">LQG66_31780</name>
</gene>
<name>A0ABY3RAE0_9BRAD</name>
<dbReference type="Gene3D" id="3.30.70.1060">
    <property type="entry name" value="Dimeric alpha+beta barrel"/>
    <property type="match status" value="1"/>
</dbReference>
<organism evidence="3 4">
    <name type="scientific">Bradyrhizobium ontarionense</name>
    <dbReference type="NCBI Taxonomy" id="2898149"/>
    <lineage>
        <taxon>Bacteria</taxon>
        <taxon>Pseudomonadati</taxon>
        <taxon>Pseudomonadota</taxon>
        <taxon>Alphaproteobacteria</taxon>
        <taxon>Hyphomicrobiales</taxon>
        <taxon>Nitrobacteraceae</taxon>
        <taxon>Bradyrhizobium</taxon>
    </lineage>
</organism>